<evidence type="ECO:0000313" key="1">
    <source>
        <dbReference type="EMBL" id="GFB20127.1"/>
    </source>
</evidence>
<dbReference type="GO" id="GO:0006508">
    <property type="term" value="P:proteolysis"/>
    <property type="evidence" value="ECO:0007669"/>
    <property type="project" value="UniProtKB-KW"/>
</dbReference>
<keyword evidence="1" id="KW-0645">Protease</keyword>
<dbReference type="EMBL" id="BKCJ010574083">
    <property type="protein sequence ID" value="GFB20127.1"/>
    <property type="molecule type" value="Genomic_DNA"/>
</dbReference>
<gene>
    <name evidence="1" type="ORF">Tci_692098</name>
</gene>
<keyword evidence="1" id="KW-0378">Hydrolase</keyword>
<accession>A0A699L462</accession>
<protein>
    <submittedName>
        <fullName evidence="1">Ulp1 protease family, C-terminal catalytic domain-containing protein</fullName>
    </submittedName>
</protein>
<dbReference type="GO" id="GO:0008233">
    <property type="term" value="F:peptidase activity"/>
    <property type="evidence" value="ECO:0007669"/>
    <property type="project" value="UniProtKB-KW"/>
</dbReference>
<reference evidence="1" key="1">
    <citation type="journal article" date="2019" name="Sci. Rep.">
        <title>Draft genome of Tanacetum cinerariifolium, the natural source of mosquito coil.</title>
        <authorList>
            <person name="Yamashiro T."/>
            <person name="Shiraishi A."/>
            <person name="Satake H."/>
            <person name="Nakayama K."/>
        </authorList>
    </citation>
    <scope>NUCLEOTIDE SEQUENCE</scope>
</reference>
<proteinExistence type="predicted"/>
<dbReference type="AlphaFoldDB" id="A0A699L462"/>
<comment type="caution">
    <text evidence="1">The sequence shown here is derived from an EMBL/GenBank/DDBJ whole genome shotgun (WGS) entry which is preliminary data.</text>
</comment>
<name>A0A699L462_TANCI</name>
<organism evidence="1">
    <name type="scientific">Tanacetum cinerariifolium</name>
    <name type="common">Dalmatian daisy</name>
    <name type="synonym">Chrysanthemum cinerariifolium</name>
    <dbReference type="NCBI Taxonomy" id="118510"/>
    <lineage>
        <taxon>Eukaryota</taxon>
        <taxon>Viridiplantae</taxon>
        <taxon>Streptophyta</taxon>
        <taxon>Embryophyta</taxon>
        <taxon>Tracheophyta</taxon>
        <taxon>Spermatophyta</taxon>
        <taxon>Magnoliopsida</taxon>
        <taxon>eudicotyledons</taxon>
        <taxon>Gunneridae</taxon>
        <taxon>Pentapetalae</taxon>
        <taxon>asterids</taxon>
        <taxon>campanulids</taxon>
        <taxon>Asterales</taxon>
        <taxon>Asteraceae</taxon>
        <taxon>Asteroideae</taxon>
        <taxon>Anthemideae</taxon>
        <taxon>Anthemidinae</taxon>
        <taxon>Tanacetum</taxon>
    </lineage>
</organism>
<sequence>MFKWKKANGKYDEEKLFEAFSNTIKSEFKKDPEMEYMKDLEIAFFPITAHEHDYLVVFNFMKGNKVIIDNSNTQMTYEAKYKTVCELLKKLFSMYLEKVKHPRAKDVLNKKPTIIRPK</sequence>